<accession>A0ABM8YWG9</accession>
<dbReference type="EMBL" id="OU912926">
    <property type="protein sequence ID" value="CAG9931760.1"/>
    <property type="molecule type" value="Genomic_DNA"/>
</dbReference>
<reference evidence="2 3" key="1">
    <citation type="submission" date="2021-10" db="EMBL/GenBank/DDBJ databases">
        <authorList>
            <person name="Koch H."/>
        </authorList>
    </citation>
    <scope>NUCLEOTIDE SEQUENCE [LARGE SCALE GENOMIC DNA]</scope>
    <source>
        <strain evidence="2">6680</strain>
    </source>
</reference>
<feature type="transmembrane region" description="Helical" evidence="1">
    <location>
        <begin position="135"/>
        <end position="155"/>
    </location>
</feature>
<evidence type="ECO:0000313" key="2">
    <source>
        <dbReference type="EMBL" id="CAG9931760.1"/>
    </source>
</evidence>
<keyword evidence="1" id="KW-1133">Transmembrane helix</keyword>
<proteinExistence type="predicted"/>
<evidence type="ECO:0000256" key="1">
    <source>
        <dbReference type="SAM" id="Phobius"/>
    </source>
</evidence>
<sequence>MKDMPILGLPLILLGALWGAVSIVLQSYQMINAKRDQIMVFIECKKAFAGKLTNAAGDFVAAPAKVLDQCQACCYGKELQPIDLYFSNLLPLSLGLCLFLAIVSFAVVCIPTYLNSGDADFMRRVRRISWITASLPLFSLFAFAVGMFFDVYLFLFKLGDWVLPK</sequence>
<keyword evidence="1" id="KW-0812">Transmembrane</keyword>
<name>A0ABM8YWG9_9PROT</name>
<organism evidence="2 3">
    <name type="scientific">Candidatus Nitrotoga arctica</name>
    <dbReference type="NCBI Taxonomy" id="453162"/>
    <lineage>
        <taxon>Bacteria</taxon>
        <taxon>Pseudomonadati</taxon>
        <taxon>Pseudomonadota</taxon>
        <taxon>Betaproteobacteria</taxon>
        <taxon>Nitrosomonadales</taxon>
        <taxon>Gallionellaceae</taxon>
        <taxon>Candidatus Nitrotoga</taxon>
    </lineage>
</organism>
<gene>
    <name evidence="2" type="ORF">NTG6680_0507</name>
</gene>
<keyword evidence="3" id="KW-1185">Reference proteome</keyword>
<dbReference type="Proteomes" id="UP000839052">
    <property type="component" value="Chromosome"/>
</dbReference>
<dbReference type="RefSeq" id="WP_239795812.1">
    <property type="nucleotide sequence ID" value="NZ_OU912926.1"/>
</dbReference>
<feature type="transmembrane region" description="Helical" evidence="1">
    <location>
        <begin position="89"/>
        <end position="114"/>
    </location>
</feature>
<keyword evidence="1" id="KW-0472">Membrane</keyword>
<protein>
    <submittedName>
        <fullName evidence="2">Uncharacterized protein</fullName>
    </submittedName>
</protein>
<evidence type="ECO:0000313" key="3">
    <source>
        <dbReference type="Proteomes" id="UP000839052"/>
    </source>
</evidence>